<dbReference type="Pfam" id="PF08767">
    <property type="entry name" value="CRM1_C"/>
    <property type="match status" value="1"/>
</dbReference>
<evidence type="ECO:0000313" key="7">
    <source>
        <dbReference type="Proteomes" id="UP000887566"/>
    </source>
</evidence>
<dbReference type="PANTHER" id="PTHR11223:SF2">
    <property type="entry name" value="EXPORTIN-1"/>
    <property type="match status" value="1"/>
</dbReference>
<evidence type="ECO:0000259" key="6">
    <source>
        <dbReference type="SMART" id="SM01102"/>
    </source>
</evidence>
<comment type="subcellular location">
    <subcellularLocation>
        <location evidence="1">Nucleus</location>
    </subcellularLocation>
</comment>
<dbReference type="InterPro" id="IPR011989">
    <property type="entry name" value="ARM-like"/>
</dbReference>
<keyword evidence="3" id="KW-0813">Transport</keyword>
<dbReference type="SUPFAM" id="SSF48371">
    <property type="entry name" value="ARM repeat"/>
    <property type="match status" value="1"/>
</dbReference>
<dbReference type="AlphaFoldDB" id="A0A914WL50"/>
<dbReference type="WBParaSite" id="PSAMB.scaffold448size50719.g6013.t1">
    <property type="protein sequence ID" value="PSAMB.scaffold448size50719.g6013.t1"/>
    <property type="gene ID" value="PSAMB.scaffold448size50719.g6013"/>
</dbReference>
<evidence type="ECO:0000256" key="2">
    <source>
        <dbReference type="ARBA" id="ARBA00009466"/>
    </source>
</evidence>
<proteinExistence type="inferred from homology"/>
<sequence>VLENFVPPLFDAVLFDYQRNVPAAREPEVLSLLATFVNRLEGGISGEVPRIFDAVFACTLEMINKDFHEFPDHRTNFFLLLQAVNLHCFDSFLRIPPQQFKLILDAVIWAFKHSMRNVAEIGLEILGRLLTNVQKMEDRTTAQDFYRSFFLDLLEHVLSVVTDSSQVQVAGLSYYAEILCQMFTAVESSAIISTPLNAENQQQSNVDFIYEFVGRLFKAAFPHLSDNQIRVTVKGFYSFNQEPAKMKEHLRDFLVQLKEFVGEDTTDLYLEEREAEIQAVQKKKQAVPGILNPHELLEEDMPN</sequence>
<dbReference type="GO" id="GO:0005737">
    <property type="term" value="C:cytoplasm"/>
    <property type="evidence" value="ECO:0007669"/>
    <property type="project" value="TreeGrafter"/>
</dbReference>
<keyword evidence="7" id="KW-1185">Reference proteome</keyword>
<name>A0A914WL50_9BILA</name>
<dbReference type="InterPro" id="IPR016024">
    <property type="entry name" value="ARM-type_fold"/>
</dbReference>
<reference evidence="8" key="1">
    <citation type="submission" date="2022-11" db="UniProtKB">
        <authorList>
            <consortium name="WormBaseParasite"/>
        </authorList>
    </citation>
    <scope>IDENTIFICATION</scope>
</reference>
<dbReference type="InterPro" id="IPR045065">
    <property type="entry name" value="XPO1/5"/>
</dbReference>
<organism evidence="7 8">
    <name type="scientific">Plectus sambesii</name>
    <dbReference type="NCBI Taxonomy" id="2011161"/>
    <lineage>
        <taxon>Eukaryota</taxon>
        <taxon>Metazoa</taxon>
        <taxon>Ecdysozoa</taxon>
        <taxon>Nematoda</taxon>
        <taxon>Chromadorea</taxon>
        <taxon>Plectida</taxon>
        <taxon>Plectina</taxon>
        <taxon>Plectoidea</taxon>
        <taxon>Plectidae</taxon>
        <taxon>Plectus</taxon>
    </lineage>
</organism>
<protein>
    <submittedName>
        <fullName evidence="8">Exportin-1 C-terminal domain-containing protein</fullName>
    </submittedName>
</protein>
<dbReference type="InterPro" id="IPR014877">
    <property type="entry name" value="XPO1_C_dom"/>
</dbReference>
<feature type="domain" description="Exportin-1 C-terminal" evidence="6">
    <location>
        <begin position="1"/>
        <end position="262"/>
    </location>
</feature>
<evidence type="ECO:0000256" key="3">
    <source>
        <dbReference type="ARBA" id="ARBA00022448"/>
    </source>
</evidence>
<keyword evidence="4" id="KW-0653">Protein transport</keyword>
<dbReference type="GO" id="GO:0000055">
    <property type="term" value="P:ribosomal large subunit export from nucleus"/>
    <property type="evidence" value="ECO:0007669"/>
    <property type="project" value="TreeGrafter"/>
</dbReference>
<evidence type="ECO:0000256" key="1">
    <source>
        <dbReference type="ARBA" id="ARBA00004123"/>
    </source>
</evidence>
<dbReference type="SMART" id="SM01102">
    <property type="entry name" value="CRM1_C"/>
    <property type="match status" value="1"/>
</dbReference>
<dbReference type="GO" id="GO:0005634">
    <property type="term" value="C:nucleus"/>
    <property type="evidence" value="ECO:0007669"/>
    <property type="project" value="UniProtKB-SubCell"/>
</dbReference>
<accession>A0A914WL50</accession>
<dbReference type="Gene3D" id="1.25.10.10">
    <property type="entry name" value="Leucine-rich Repeat Variant"/>
    <property type="match status" value="1"/>
</dbReference>
<dbReference type="GO" id="GO:0006611">
    <property type="term" value="P:protein export from nucleus"/>
    <property type="evidence" value="ECO:0007669"/>
    <property type="project" value="InterPro"/>
</dbReference>
<keyword evidence="5" id="KW-0539">Nucleus</keyword>
<comment type="similarity">
    <text evidence="2">Belongs to the exportin family.</text>
</comment>
<dbReference type="PANTHER" id="PTHR11223">
    <property type="entry name" value="EXPORTIN 1/5"/>
    <property type="match status" value="1"/>
</dbReference>
<dbReference type="GO" id="GO:0005049">
    <property type="term" value="F:nuclear export signal receptor activity"/>
    <property type="evidence" value="ECO:0007669"/>
    <property type="project" value="InterPro"/>
</dbReference>
<dbReference type="Proteomes" id="UP000887566">
    <property type="component" value="Unplaced"/>
</dbReference>
<evidence type="ECO:0000313" key="8">
    <source>
        <dbReference type="WBParaSite" id="PSAMB.scaffold448size50719.g6013.t1"/>
    </source>
</evidence>
<evidence type="ECO:0000256" key="5">
    <source>
        <dbReference type="ARBA" id="ARBA00023242"/>
    </source>
</evidence>
<evidence type="ECO:0000256" key="4">
    <source>
        <dbReference type="ARBA" id="ARBA00022927"/>
    </source>
</evidence>
<dbReference type="GO" id="GO:0000056">
    <property type="term" value="P:ribosomal small subunit export from nucleus"/>
    <property type="evidence" value="ECO:0007669"/>
    <property type="project" value="TreeGrafter"/>
</dbReference>